<dbReference type="EMBL" id="FOJX01000002">
    <property type="protein sequence ID" value="SFA82612.1"/>
    <property type="molecule type" value="Genomic_DNA"/>
</dbReference>
<dbReference type="AlphaFoldDB" id="A0A1I0W1W9"/>
<gene>
    <name evidence="1" type="ORF">SAMN05216587_10257</name>
</gene>
<sequence>MNIEMVFDEAVLKFILKNNLIDKCRSLINLSEVLPSLTEDQEVMDILEKEDPCFLWSCSSEVGLGVTFKIHKNDDTYHITIYDLVPLD</sequence>
<name>A0A1I0W1W9_SELRU</name>
<dbReference type="Proteomes" id="UP000183843">
    <property type="component" value="Unassembled WGS sequence"/>
</dbReference>
<evidence type="ECO:0000313" key="2">
    <source>
        <dbReference type="Proteomes" id="UP000183843"/>
    </source>
</evidence>
<proteinExistence type="predicted"/>
<evidence type="ECO:0000313" key="1">
    <source>
        <dbReference type="EMBL" id="SFA82612.1"/>
    </source>
</evidence>
<protein>
    <recommendedName>
        <fullName evidence="3">DUF4258 domain-containing protein</fullName>
    </recommendedName>
</protein>
<organism evidence="1 2">
    <name type="scientific">Selenomonas ruminantium</name>
    <dbReference type="NCBI Taxonomy" id="971"/>
    <lineage>
        <taxon>Bacteria</taxon>
        <taxon>Bacillati</taxon>
        <taxon>Bacillota</taxon>
        <taxon>Negativicutes</taxon>
        <taxon>Selenomonadales</taxon>
        <taxon>Selenomonadaceae</taxon>
        <taxon>Selenomonas</taxon>
    </lineage>
</organism>
<accession>A0A1I0W1W9</accession>
<dbReference type="RefSeq" id="WP_074813296.1">
    <property type="nucleotide sequence ID" value="NZ_FOJX01000002.1"/>
</dbReference>
<evidence type="ECO:0008006" key="3">
    <source>
        <dbReference type="Google" id="ProtNLM"/>
    </source>
</evidence>
<reference evidence="1 2" key="1">
    <citation type="submission" date="2016-10" db="EMBL/GenBank/DDBJ databases">
        <authorList>
            <person name="de Groot N.N."/>
        </authorList>
    </citation>
    <scope>NUCLEOTIDE SEQUENCE [LARGE SCALE GENOMIC DNA]</scope>
    <source>
        <strain evidence="1 2">L14</strain>
    </source>
</reference>